<dbReference type="UniPathway" id="UPA00085"/>
<evidence type="ECO:0000256" key="4">
    <source>
        <dbReference type="ARBA" id="ARBA00022679"/>
    </source>
</evidence>
<dbReference type="NCBIfam" id="TIGR00182">
    <property type="entry name" value="plsX"/>
    <property type="match status" value="1"/>
</dbReference>
<evidence type="ECO:0000256" key="11">
    <source>
        <dbReference type="SAM" id="MobiDB-lite"/>
    </source>
</evidence>
<keyword evidence="4 10" id="KW-0808">Transferase</keyword>
<evidence type="ECO:0000256" key="10">
    <source>
        <dbReference type="HAMAP-Rule" id="MF_00019"/>
    </source>
</evidence>
<dbReference type="AlphaFoldDB" id="C9LSK4"/>
<evidence type="ECO:0000313" key="13">
    <source>
        <dbReference type="Proteomes" id="UP000003505"/>
    </source>
</evidence>
<dbReference type="GO" id="GO:0008654">
    <property type="term" value="P:phospholipid biosynthetic process"/>
    <property type="evidence" value="ECO:0007669"/>
    <property type="project" value="UniProtKB-KW"/>
</dbReference>
<dbReference type="PANTHER" id="PTHR30100">
    <property type="entry name" value="FATTY ACID/PHOSPHOLIPID SYNTHESIS PROTEIN PLSX"/>
    <property type="match status" value="1"/>
</dbReference>
<comment type="pathway">
    <text evidence="10">Lipid metabolism; phospholipid metabolism.</text>
</comment>
<dbReference type="InterPro" id="IPR012281">
    <property type="entry name" value="Phospholipid_synth_PlsX-like"/>
</dbReference>
<keyword evidence="7 10" id="KW-1208">Phospholipid metabolism</keyword>
<dbReference type="GO" id="GO:0005737">
    <property type="term" value="C:cytoplasm"/>
    <property type="evidence" value="ECO:0007669"/>
    <property type="project" value="UniProtKB-SubCell"/>
</dbReference>
<evidence type="ECO:0000313" key="12">
    <source>
        <dbReference type="EMBL" id="EEX78244.1"/>
    </source>
</evidence>
<comment type="caution">
    <text evidence="12">The sequence shown here is derived from an EMBL/GenBank/DDBJ whole genome shotgun (WGS) entry which is preliminary data.</text>
</comment>
<gene>
    <name evidence="10 12" type="primary">plsX</name>
    <name evidence="12" type="ORF">SELSPUOL_00429</name>
</gene>
<feature type="region of interest" description="Disordered" evidence="11">
    <location>
        <begin position="346"/>
        <end position="367"/>
    </location>
</feature>
<dbReference type="PIRSF" id="PIRSF002465">
    <property type="entry name" value="Phsphlp_syn_PlsX"/>
    <property type="match status" value="1"/>
</dbReference>
<protein>
    <recommendedName>
        <fullName evidence="8 10">Phosphate acyltransferase</fullName>
        <ecNumber evidence="8 10">2.3.1.274</ecNumber>
    </recommendedName>
    <alternativeName>
        <fullName evidence="10">Acyl-ACP phosphotransacylase</fullName>
    </alternativeName>
    <alternativeName>
        <fullName evidence="10">Acyl-[acyl-carrier-protein]--phosphate acyltransferase</fullName>
    </alternativeName>
    <alternativeName>
        <fullName evidence="10">Phosphate-acyl-ACP acyltransferase</fullName>
    </alternativeName>
</protein>
<dbReference type="STRING" id="546271.Selsp_1730"/>
<dbReference type="Proteomes" id="UP000003505">
    <property type="component" value="Unassembled WGS sequence"/>
</dbReference>
<evidence type="ECO:0000256" key="6">
    <source>
        <dbReference type="ARBA" id="ARBA00023209"/>
    </source>
</evidence>
<reference evidence="12 13" key="1">
    <citation type="submission" date="2009-09" db="EMBL/GenBank/DDBJ databases">
        <authorList>
            <person name="Weinstock G."/>
            <person name="Sodergren E."/>
            <person name="Clifton S."/>
            <person name="Fulton L."/>
            <person name="Fulton B."/>
            <person name="Courtney L."/>
            <person name="Fronick C."/>
            <person name="Harrison M."/>
            <person name="Strong C."/>
            <person name="Farmer C."/>
            <person name="Delahaunty K."/>
            <person name="Markovic C."/>
            <person name="Hall O."/>
            <person name="Minx P."/>
            <person name="Tomlinson C."/>
            <person name="Mitreva M."/>
            <person name="Nelson J."/>
            <person name="Hou S."/>
            <person name="Wollam A."/>
            <person name="Pepin K.H."/>
            <person name="Johnson M."/>
            <person name="Bhonagiri V."/>
            <person name="Nash W.E."/>
            <person name="Warren W."/>
            <person name="Chinwalla A."/>
            <person name="Mardis E.R."/>
            <person name="Wilson R.K."/>
        </authorList>
    </citation>
    <scope>NUCLEOTIDE SEQUENCE [LARGE SCALE GENOMIC DNA]</scope>
    <source>
        <strain evidence="13">ATCC 35185 / DSM 20758 / VPI D19B-28</strain>
    </source>
</reference>
<dbReference type="HAMAP" id="MF_00019">
    <property type="entry name" value="PlsX"/>
    <property type="match status" value="1"/>
</dbReference>
<feature type="compositionally biased region" description="Low complexity" evidence="11">
    <location>
        <begin position="353"/>
        <end position="367"/>
    </location>
</feature>
<organism evidence="12 13">
    <name type="scientific">Selenomonas sputigena (strain ATCC 35185 / DSM 20758 / CCUG 44933 / VPI D19B-28)</name>
    <dbReference type="NCBI Taxonomy" id="546271"/>
    <lineage>
        <taxon>Bacteria</taxon>
        <taxon>Bacillati</taxon>
        <taxon>Bacillota</taxon>
        <taxon>Negativicutes</taxon>
        <taxon>Selenomonadales</taxon>
        <taxon>Selenomonadaceae</taxon>
        <taxon>Selenomonas</taxon>
    </lineage>
</organism>
<evidence type="ECO:0000256" key="2">
    <source>
        <dbReference type="ARBA" id="ARBA00022490"/>
    </source>
</evidence>
<name>C9LSK4_SELS3</name>
<keyword evidence="5 10" id="KW-0443">Lipid metabolism</keyword>
<dbReference type="GO" id="GO:0043811">
    <property type="term" value="F:phosphate:acyl-[acyl carrier protein] acyltransferase activity"/>
    <property type="evidence" value="ECO:0007669"/>
    <property type="project" value="UniProtKB-UniRule"/>
</dbReference>
<comment type="subunit">
    <text evidence="9 10">Homodimer. Probably interacts with PlsY.</text>
</comment>
<dbReference type="EC" id="2.3.1.274" evidence="8 10"/>
<dbReference type="EMBL" id="ACKP02000010">
    <property type="protein sequence ID" value="EEX78244.1"/>
    <property type="molecule type" value="Genomic_DNA"/>
</dbReference>
<dbReference type="eggNOG" id="COG0416">
    <property type="taxonomic scope" value="Bacteria"/>
</dbReference>
<evidence type="ECO:0000256" key="7">
    <source>
        <dbReference type="ARBA" id="ARBA00023264"/>
    </source>
</evidence>
<evidence type="ECO:0000256" key="1">
    <source>
        <dbReference type="ARBA" id="ARBA00001232"/>
    </source>
</evidence>
<keyword evidence="2 10" id="KW-0963">Cytoplasm</keyword>
<evidence type="ECO:0000256" key="5">
    <source>
        <dbReference type="ARBA" id="ARBA00023098"/>
    </source>
</evidence>
<comment type="catalytic activity">
    <reaction evidence="1 10">
        <text>a fatty acyl-[ACP] + phosphate = an acyl phosphate + holo-[ACP]</text>
        <dbReference type="Rhea" id="RHEA:42292"/>
        <dbReference type="Rhea" id="RHEA-COMP:9685"/>
        <dbReference type="Rhea" id="RHEA-COMP:14125"/>
        <dbReference type="ChEBI" id="CHEBI:43474"/>
        <dbReference type="ChEBI" id="CHEBI:59918"/>
        <dbReference type="ChEBI" id="CHEBI:64479"/>
        <dbReference type="ChEBI" id="CHEBI:138651"/>
        <dbReference type="EC" id="2.3.1.274"/>
    </reaction>
</comment>
<comment type="subcellular location">
    <subcellularLocation>
        <location evidence="10">Cytoplasm</location>
    </subcellularLocation>
    <text evidence="10">Associated with the membrane possibly through PlsY.</text>
</comment>
<evidence type="ECO:0000256" key="3">
    <source>
        <dbReference type="ARBA" id="ARBA00022516"/>
    </source>
</evidence>
<evidence type="ECO:0000256" key="8">
    <source>
        <dbReference type="ARBA" id="ARBA00024069"/>
    </source>
</evidence>
<comment type="function">
    <text evidence="10">Catalyzes the reversible formation of acyl-phosphate (acyl-PO(4)) from acyl-[acyl-carrier-protein] (acyl-ACP). This enzyme utilizes acyl-ACP as fatty acyl donor, but not acyl-CoA.</text>
</comment>
<dbReference type="SUPFAM" id="SSF53659">
    <property type="entry name" value="Isocitrate/Isopropylmalate dehydrogenase-like"/>
    <property type="match status" value="1"/>
</dbReference>
<accession>C9LSK4</accession>
<evidence type="ECO:0000256" key="9">
    <source>
        <dbReference type="ARBA" id="ARBA00046608"/>
    </source>
</evidence>
<proteinExistence type="inferred from homology"/>
<sequence length="367" mass="38361">MRHVSGEERSFVKIAVDAMGGDYAPEQIVFGAVRAAKEYGCEIVLVGDEKKIVRVLAKEEGWQSLGISVLHASEVIEMGEHPVTAVRRKKDSSVVVATRLVKEGACDAVLSAGSTGGAVAAAQFILGRIAGADRPTIATPMPTPKGVTLLLDSGANVDSKPKHLVQGAIMGALYAEHVFGIKKPRVGLLNIGEEETKGNEQAQATYPLLKSMTTVNFCGNAEGRDIPKGNFDVVVCDGFVGNVVLKFAEGLAKTLVRLAKDAVKNGGILARLGAFLLLPALKKLGKTIDVSEYGGAPLLGVRGCCLIAHGSSNAKSIASAIRVAKDYVESDVLAHIKENLAREAALDDSGKCPAANGEEPAAEAVRS</sequence>
<dbReference type="Pfam" id="PF02504">
    <property type="entry name" value="FA_synthesis"/>
    <property type="match status" value="1"/>
</dbReference>
<comment type="similarity">
    <text evidence="10">Belongs to the PlsX family.</text>
</comment>
<dbReference type="Gene3D" id="3.40.718.10">
    <property type="entry name" value="Isopropylmalate Dehydrogenase"/>
    <property type="match status" value="1"/>
</dbReference>
<keyword evidence="3 10" id="KW-0444">Lipid biosynthesis</keyword>
<dbReference type="PANTHER" id="PTHR30100:SF1">
    <property type="entry name" value="PHOSPHATE ACYLTRANSFERASE"/>
    <property type="match status" value="1"/>
</dbReference>
<keyword evidence="6 10" id="KW-0594">Phospholipid biosynthesis</keyword>
<dbReference type="GO" id="GO:0006633">
    <property type="term" value="P:fatty acid biosynthetic process"/>
    <property type="evidence" value="ECO:0007669"/>
    <property type="project" value="UniProtKB-UniRule"/>
</dbReference>
<dbReference type="InterPro" id="IPR003664">
    <property type="entry name" value="FA_synthesis"/>
</dbReference>